<evidence type="ECO:0000313" key="5">
    <source>
        <dbReference type="Proteomes" id="UP001457282"/>
    </source>
</evidence>
<dbReference type="EMBL" id="JBEDUW010000003">
    <property type="protein sequence ID" value="KAK9941423.1"/>
    <property type="molecule type" value="Genomic_DNA"/>
</dbReference>
<keyword evidence="1" id="KW-0479">Metal-binding</keyword>
<evidence type="ECO:0000259" key="3">
    <source>
        <dbReference type="PROSITE" id="PS50158"/>
    </source>
</evidence>
<gene>
    <name evidence="4" type="ORF">M0R45_018024</name>
</gene>
<feature type="region of interest" description="Disordered" evidence="2">
    <location>
        <begin position="281"/>
        <end position="345"/>
    </location>
</feature>
<feature type="region of interest" description="Disordered" evidence="2">
    <location>
        <begin position="237"/>
        <end position="268"/>
    </location>
</feature>
<comment type="caution">
    <text evidence="4">The sequence shown here is derived from an EMBL/GenBank/DDBJ whole genome shotgun (WGS) entry which is preliminary data.</text>
</comment>
<dbReference type="InterPro" id="IPR001878">
    <property type="entry name" value="Znf_CCHC"/>
</dbReference>
<accession>A0AAW1XXI9</accession>
<dbReference type="Proteomes" id="UP001457282">
    <property type="component" value="Unassembled WGS sequence"/>
</dbReference>
<name>A0AAW1XXI9_RUBAR</name>
<dbReference type="GO" id="GO:0008270">
    <property type="term" value="F:zinc ion binding"/>
    <property type="evidence" value="ECO:0007669"/>
    <property type="project" value="UniProtKB-KW"/>
</dbReference>
<feature type="compositionally biased region" description="Low complexity" evidence="2">
    <location>
        <begin position="382"/>
        <end position="392"/>
    </location>
</feature>
<feature type="domain" description="CCHC-type" evidence="3">
    <location>
        <begin position="218"/>
        <end position="231"/>
    </location>
</feature>
<evidence type="ECO:0000256" key="2">
    <source>
        <dbReference type="SAM" id="MobiDB-lite"/>
    </source>
</evidence>
<dbReference type="AlphaFoldDB" id="A0AAW1XXI9"/>
<feature type="region of interest" description="Disordered" evidence="2">
    <location>
        <begin position="380"/>
        <end position="418"/>
    </location>
</feature>
<dbReference type="GO" id="GO:0003676">
    <property type="term" value="F:nucleic acid binding"/>
    <property type="evidence" value="ECO:0007669"/>
    <property type="project" value="InterPro"/>
</dbReference>
<evidence type="ECO:0000313" key="4">
    <source>
        <dbReference type="EMBL" id="KAK9941423.1"/>
    </source>
</evidence>
<feature type="compositionally biased region" description="Low complexity" evidence="2">
    <location>
        <begin position="237"/>
        <end position="260"/>
    </location>
</feature>
<evidence type="ECO:0000256" key="1">
    <source>
        <dbReference type="PROSITE-ProRule" id="PRU00047"/>
    </source>
</evidence>
<protein>
    <recommendedName>
        <fullName evidence="3">CCHC-type domain-containing protein</fullName>
    </recommendedName>
</protein>
<proteinExistence type="predicted"/>
<sequence length="538" mass="58123">MLLNPLSNYGSAATDEFEASDEDCTYPSGNSVPSVYFSERLKDKLNLEWRCAVIIKLVGKPNSSNALKFMSDSLKRKWKLQGPWQLIDLPNGYFVVKFHLHEDMNIALCGGPWIIAGQTLVVQQWKPDFDPYANEITNMAVWVRFVGLPLRFYKEFPMRKIGHLLGNVVKVDKLTLAQARGQFARVCVEIDLQKPLIPFVDVEGCRYGVVYEGISMICFNCGCFGHVRDNCTFKNPNDTSKTSDSPDSSPSQPSADVSVSMEADSPHPVKKLNISVESQANGHGPWMLMSYKNKKRDSPANGNAQGRAPSGSRFSVLEVTEDGTSGNVDANTEDDMTSKAAVSADNEPKIVSLWKSMQRKMKEKGSDEPQLKNRNDLAETIAGSSSAKGKSSLPMKDITNGKVTGNGSRSVASSSKSRKAGLGLKILKDPGSGAKTFSFPVPDFTPPLKATATSPPLTNTPATFGHCPPENTSVVGFAGGSSSSGSPCNDQASSGFASATFDKAADIPMVVHLLKPSDDEASMLGDMSSSMEENMIVS</sequence>
<organism evidence="4 5">
    <name type="scientific">Rubus argutus</name>
    <name type="common">Southern blackberry</name>
    <dbReference type="NCBI Taxonomy" id="59490"/>
    <lineage>
        <taxon>Eukaryota</taxon>
        <taxon>Viridiplantae</taxon>
        <taxon>Streptophyta</taxon>
        <taxon>Embryophyta</taxon>
        <taxon>Tracheophyta</taxon>
        <taxon>Spermatophyta</taxon>
        <taxon>Magnoliopsida</taxon>
        <taxon>eudicotyledons</taxon>
        <taxon>Gunneridae</taxon>
        <taxon>Pentapetalae</taxon>
        <taxon>rosids</taxon>
        <taxon>fabids</taxon>
        <taxon>Rosales</taxon>
        <taxon>Rosaceae</taxon>
        <taxon>Rosoideae</taxon>
        <taxon>Rosoideae incertae sedis</taxon>
        <taxon>Rubus</taxon>
    </lineage>
</organism>
<dbReference type="PANTHER" id="PTHR31286">
    <property type="entry name" value="GLYCINE-RICH CELL WALL STRUCTURAL PROTEIN 1.8-LIKE"/>
    <property type="match status" value="1"/>
</dbReference>
<dbReference type="PANTHER" id="PTHR31286:SF99">
    <property type="entry name" value="DUF4283 DOMAIN-CONTAINING PROTEIN"/>
    <property type="match status" value="1"/>
</dbReference>
<dbReference type="InterPro" id="IPR025558">
    <property type="entry name" value="DUF4283"/>
</dbReference>
<keyword evidence="1" id="KW-0863">Zinc-finger</keyword>
<dbReference type="InterPro" id="IPR040256">
    <property type="entry name" value="At4g02000-like"/>
</dbReference>
<dbReference type="Pfam" id="PF14111">
    <property type="entry name" value="DUF4283"/>
    <property type="match status" value="1"/>
</dbReference>
<reference evidence="4 5" key="1">
    <citation type="journal article" date="2023" name="G3 (Bethesda)">
        <title>A chromosome-length genome assembly and annotation of blackberry (Rubus argutus, cv. 'Hillquist').</title>
        <authorList>
            <person name="Bruna T."/>
            <person name="Aryal R."/>
            <person name="Dudchenko O."/>
            <person name="Sargent D.J."/>
            <person name="Mead D."/>
            <person name="Buti M."/>
            <person name="Cavallini A."/>
            <person name="Hytonen T."/>
            <person name="Andres J."/>
            <person name="Pham M."/>
            <person name="Weisz D."/>
            <person name="Mascagni F."/>
            <person name="Usai G."/>
            <person name="Natali L."/>
            <person name="Bassil N."/>
            <person name="Fernandez G.E."/>
            <person name="Lomsadze A."/>
            <person name="Armour M."/>
            <person name="Olukolu B."/>
            <person name="Poorten T."/>
            <person name="Britton C."/>
            <person name="Davik J."/>
            <person name="Ashrafi H."/>
            <person name="Aiden E.L."/>
            <person name="Borodovsky M."/>
            <person name="Worthington M."/>
        </authorList>
    </citation>
    <scope>NUCLEOTIDE SEQUENCE [LARGE SCALE GENOMIC DNA]</scope>
    <source>
        <strain evidence="4">PI 553951</strain>
    </source>
</reference>
<dbReference type="PROSITE" id="PS50158">
    <property type="entry name" value="ZF_CCHC"/>
    <property type="match status" value="1"/>
</dbReference>
<keyword evidence="1" id="KW-0862">Zinc</keyword>
<keyword evidence="5" id="KW-1185">Reference proteome</keyword>